<name>A0ABW8JVB7_9GAMM</name>
<protein>
    <submittedName>
        <fullName evidence="8">Tyrosine-type recombinase/integrase</fullName>
    </submittedName>
</protein>
<feature type="domain" description="Core-binding (CB)" evidence="7">
    <location>
        <begin position="16"/>
        <end position="101"/>
    </location>
</feature>
<evidence type="ECO:0000256" key="5">
    <source>
        <dbReference type="PROSITE-ProRule" id="PRU01248"/>
    </source>
</evidence>
<gene>
    <name evidence="8" type="ORF">ISP17_13540</name>
</gene>
<evidence type="ECO:0000256" key="4">
    <source>
        <dbReference type="ARBA" id="ARBA00023172"/>
    </source>
</evidence>
<evidence type="ECO:0000313" key="9">
    <source>
        <dbReference type="Proteomes" id="UP001620460"/>
    </source>
</evidence>
<dbReference type="Gene3D" id="1.10.150.130">
    <property type="match status" value="1"/>
</dbReference>
<proteinExistence type="predicted"/>
<dbReference type="InterPro" id="IPR013762">
    <property type="entry name" value="Integrase-like_cat_sf"/>
</dbReference>
<dbReference type="SUPFAM" id="SSF56349">
    <property type="entry name" value="DNA breaking-rejoining enzymes"/>
    <property type="match status" value="1"/>
</dbReference>
<dbReference type="InterPro" id="IPR004107">
    <property type="entry name" value="Integrase_SAM-like_N"/>
</dbReference>
<dbReference type="PROSITE" id="PS51898">
    <property type="entry name" value="TYR_RECOMBINASE"/>
    <property type="match status" value="1"/>
</dbReference>
<dbReference type="RefSeq" id="WP_404633987.1">
    <property type="nucleotide sequence ID" value="NZ_JADIKM010000003.1"/>
</dbReference>
<dbReference type="InterPro" id="IPR050090">
    <property type="entry name" value="Tyrosine_recombinase_XerCD"/>
</dbReference>
<dbReference type="InterPro" id="IPR011010">
    <property type="entry name" value="DNA_brk_join_enz"/>
</dbReference>
<dbReference type="Pfam" id="PF00589">
    <property type="entry name" value="Phage_integrase"/>
    <property type="match status" value="1"/>
</dbReference>
<dbReference type="Gene3D" id="1.10.443.10">
    <property type="entry name" value="Intergrase catalytic core"/>
    <property type="match status" value="1"/>
</dbReference>
<evidence type="ECO:0000256" key="2">
    <source>
        <dbReference type="ARBA" id="ARBA00022908"/>
    </source>
</evidence>
<reference evidence="8 9" key="1">
    <citation type="submission" date="2020-10" db="EMBL/GenBank/DDBJ databases">
        <title>Phylogeny of dyella-like bacteria.</title>
        <authorList>
            <person name="Fu J."/>
        </authorList>
    </citation>
    <scope>NUCLEOTIDE SEQUENCE [LARGE SCALE GENOMIC DNA]</scope>
    <source>
        <strain evidence="8 9">Gsoil3046</strain>
    </source>
</reference>
<accession>A0ABW8JVB7</accession>
<evidence type="ECO:0000313" key="8">
    <source>
        <dbReference type="EMBL" id="MFK2904979.1"/>
    </source>
</evidence>
<dbReference type="Pfam" id="PF02899">
    <property type="entry name" value="Phage_int_SAM_1"/>
    <property type="match status" value="1"/>
</dbReference>
<evidence type="ECO:0000256" key="1">
    <source>
        <dbReference type="ARBA" id="ARBA00022829"/>
    </source>
</evidence>
<dbReference type="EMBL" id="JADIKM010000003">
    <property type="protein sequence ID" value="MFK2904979.1"/>
    <property type="molecule type" value="Genomic_DNA"/>
</dbReference>
<evidence type="ECO:0000256" key="3">
    <source>
        <dbReference type="ARBA" id="ARBA00023125"/>
    </source>
</evidence>
<comment type="caution">
    <text evidence="8">The sequence shown here is derived from an EMBL/GenBank/DDBJ whole genome shotgun (WGS) entry which is preliminary data.</text>
</comment>
<keyword evidence="9" id="KW-1185">Reference proteome</keyword>
<keyword evidence="2" id="KW-0229">DNA integration</keyword>
<feature type="domain" description="Tyr recombinase" evidence="6">
    <location>
        <begin position="120"/>
        <end position="309"/>
    </location>
</feature>
<evidence type="ECO:0000259" key="6">
    <source>
        <dbReference type="PROSITE" id="PS51898"/>
    </source>
</evidence>
<dbReference type="InterPro" id="IPR002104">
    <property type="entry name" value="Integrase_catalytic"/>
</dbReference>
<dbReference type="InterPro" id="IPR010998">
    <property type="entry name" value="Integrase_recombinase_N"/>
</dbReference>
<dbReference type="InterPro" id="IPR044068">
    <property type="entry name" value="CB"/>
</dbReference>
<dbReference type="PANTHER" id="PTHR30349:SF81">
    <property type="entry name" value="TYROSINE RECOMBINASE XERC"/>
    <property type="match status" value="1"/>
</dbReference>
<dbReference type="PROSITE" id="PS51900">
    <property type="entry name" value="CB"/>
    <property type="match status" value="1"/>
</dbReference>
<sequence length="324" mass="35799">MTSNVFNLAGHSVPPVTLQQAIDHYLQRKRLRGAALNTLVAYGGDLGDFAEFADTQGIDLVGLVGARLVERWLDRLGHRGLSRRTQARKLVVLRQLVAHAMREGWLRHDPTQDCGVSFTAQPVIAPEMGPLVQMLEQLPTTNAADLRDRAMLRLALDGALRVSDVTGLDLAEPGRPPRFGVDMARLTVNTVGKGGKPACVPINQRTATWLQDWMRVRHTMAHEGEPALFVSQQGRRITRQQAHNRIRAIGDRYQMPGLHFHLLRHRRVGDVVEKLGLEAGQKLARHAKKSTTANIYGAQADAVVRHVLREQADLDGVLVRGGVA</sequence>
<keyword evidence="1" id="KW-0159">Chromosome partition</keyword>
<keyword evidence="4" id="KW-0233">DNA recombination</keyword>
<evidence type="ECO:0000259" key="7">
    <source>
        <dbReference type="PROSITE" id="PS51900"/>
    </source>
</evidence>
<dbReference type="Proteomes" id="UP001620460">
    <property type="component" value="Unassembled WGS sequence"/>
</dbReference>
<keyword evidence="3 5" id="KW-0238">DNA-binding</keyword>
<organism evidence="8 9">
    <name type="scientific">Dyella ginsengisoli</name>
    <dbReference type="NCBI Taxonomy" id="363848"/>
    <lineage>
        <taxon>Bacteria</taxon>
        <taxon>Pseudomonadati</taxon>
        <taxon>Pseudomonadota</taxon>
        <taxon>Gammaproteobacteria</taxon>
        <taxon>Lysobacterales</taxon>
        <taxon>Rhodanobacteraceae</taxon>
        <taxon>Dyella</taxon>
    </lineage>
</organism>
<dbReference type="PANTHER" id="PTHR30349">
    <property type="entry name" value="PHAGE INTEGRASE-RELATED"/>
    <property type="match status" value="1"/>
</dbReference>